<organism evidence="1 2">
    <name type="scientific">Datura stramonium</name>
    <name type="common">Jimsonweed</name>
    <name type="synonym">Common thornapple</name>
    <dbReference type="NCBI Taxonomy" id="4076"/>
    <lineage>
        <taxon>Eukaryota</taxon>
        <taxon>Viridiplantae</taxon>
        <taxon>Streptophyta</taxon>
        <taxon>Embryophyta</taxon>
        <taxon>Tracheophyta</taxon>
        <taxon>Spermatophyta</taxon>
        <taxon>Magnoliopsida</taxon>
        <taxon>eudicotyledons</taxon>
        <taxon>Gunneridae</taxon>
        <taxon>Pentapetalae</taxon>
        <taxon>asterids</taxon>
        <taxon>lamiids</taxon>
        <taxon>Solanales</taxon>
        <taxon>Solanaceae</taxon>
        <taxon>Solanoideae</taxon>
        <taxon>Datureae</taxon>
        <taxon>Datura</taxon>
    </lineage>
</organism>
<dbReference type="EMBL" id="JACEIK010002087">
    <property type="protein sequence ID" value="MCD9558997.1"/>
    <property type="molecule type" value="Genomic_DNA"/>
</dbReference>
<proteinExistence type="predicted"/>
<keyword evidence="2" id="KW-1185">Reference proteome</keyword>
<evidence type="ECO:0000313" key="1">
    <source>
        <dbReference type="EMBL" id="MCD9558997.1"/>
    </source>
</evidence>
<reference evidence="1 2" key="1">
    <citation type="journal article" date="2021" name="BMC Genomics">
        <title>Datura genome reveals duplications of psychoactive alkaloid biosynthetic genes and high mutation rate following tissue culture.</title>
        <authorList>
            <person name="Rajewski A."/>
            <person name="Carter-House D."/>
            <person name="Stajich J."/>
            <person name="Litt A."/>
        </authorList>
    </citation>
    <scope>NUCLEOTIDE SEQUENCE [LARGE SCALE GENOMIC DNA]</scope>
    <source>
        <strain evidence="1">AR-01</strain>
    </source>
</reference>
<feature type="non-terminal residue" evidence="1">
    <location>
        <position position="1"/>
    </location>
</feature>
<comment type="caution">
    <text evidence="1">The sequence shown here is derived from an EMBL/GenBank/DDBJ whole genome shotgun (WGS) entry which is preliminary data.</text>
</comment>
<dbReference type="Proteomes" id="UP000823775">
    <property type="component" value="Unassembled WGS sequence"/>
</dbReference>
<sequence length="109" mass="12947">HSHTSQASVPTNTPQERFGLEGMEEFYITFKEKKGIPVEAQFDAESFKATCPDIYHQIRMRDWGPFTIPIDPYFPELVWEFYASFRARKQLMKHKDRTETFPRLTSVWV</sequence>
<gene>
    <name evidence="1" type="ORF">HAX54_016711</name>
</gene>
<accession>A0ABS8UJC3</accession>
<evidence type="ECO:0000313" key="2">
    <source>
        <dbReference type="Proteomes" id="UP000823775"/>
    </source>
</evidence>
<protein>
    <submittedName>
        <fullName evidence="1">Uncharacterized protein</fullName>
    </submittedName>
</protein>
<name>A0ABS8UJC3_DATST</name>